<keyword evidence="2" id="KW-0732">Signal</keyword>
<dbReference type="Pfam" id="PF00404">
    <property type="entry name" value="Dockerin_1"/>
    <property type="match status" value="1"/>
</dbReference>
<dbReference type="SUPFAM" id="SSF51445">
    <property type="entry name" value="(Trans)glycosidases"/>
    <property type="match status" value="1"/>
</dbReference>
<comment type="caution">
    <text evidence="5">The sequence shown here is derived from an EMBL/GenBank/DDBJ whole genome shotgun (WGS) entry which is preliminary data.</text>
</comment>
<dbReference type="InterPro" id="IPR002105">
    <property type="entry name" value="Dockerin_1_rpt"/>
</dbReference>
<dbReference type="SUPFAM" id="SSF51011">
    <property type="entry name" value="Glycosyl hydrolase domain"/>
    <property type="match status" value="1"/>
</dbReference>
<evidence type="ECO:0000259" key="3">
    <source>
        <dbReference type="PROSITE" id="PS50022"/>
    </source>
</evidence>
<evidence type="ECO:0000313" key="6">
    <source>
        <dbReference type="Proteomes" id="UP000019365"/>
    </source>
</evidence>
<dbReference type="PATRIC" id="fig|1341157.4.peg.1083"/>
<dbReference type="Proteomes" id="UP000019365">
    <property type="component" value="Unassembled WGS sequence"/>
</dbReference>
<dbReference type="RefSeq" id="WP_037297869.1">
    <property type="nucleotide sequence ID" value="NZ_ATAX01000016.1"/>
</dbReference>
<proteinExistence type="predicted"/>
<dbReference type="EMBL" id="ATAX01000016">
    <property type="protein sequence ID" value="EWM54414.1"/>
    <property type="molecule type" value="Genomic_DNA"/>
</dbReference>
<dbReference type="eggNOG" id="COG5520">
    <property type="taxonomic scope" value="Bacteria"/>
</dbReference>
<dbReference type="InterPro" id="IPR039743">
    <property type="entry name" value="6GAL/EXGAL"/>
</dbReference>
<dbReference type="Gene3D" id="2.60.40.1180">
    <property type="entry name" value="Golgi alpha-mannosidase II"/>
    <property type="match status" value="1"/>
</dbReference>
<feature type="chain" id="PRO_5039558890" description="Dockerin domain-containing protein" evidence="2">
    <location>
        <begin position="19"/>
        <end position="869"/>
    </location>
</feature>
<dbReference type="InterPro" id="IPR016134">
    <property type="entry name" value="Dockerin_dom"/>
</dbReference>
<keyword evidence="1" id="KW-0326">Glycosidase</keyword>
<keyword evidence="6" id="KW-1185">Reference proteome</keyword>
<reference evidence="5 6" key="1">
    <citation type="journal article" date="2014" name="PLoS ONE">
        <title>Rumen cellulosomics: divergent fiber-degrading strategies revealed by comparative genome-wide analysis of six ruminococcal strains.</title>
        <authorList>
            <person name="Dassa B."/>
            <person name="Borovok I."/>
            <person name="Ruimy-Israeli V."/>
            <person name="Lamed R."/>
            <person name="Flint H.J."/>
            <person name="Duncan S.H."/>
            <person name="Henrissat B."/>
            <person name="Coutinho P."/>
            <person name="Morrison M."/>
            <person name="Mosoni P."/>
            <person name="Yeoman C.J."/>
            <person name="White B.A."/>
            <person name="Bayer E.A."/>
        </authorList>
    </citation>
    <scope>NUCLEOTIDE SEQUENCE [LARGE SCALE GENOMIC DNA]</scope>
    <source>
        <strain evidence="5 6">007c</strain>
    </source>
</reference>
<evidence type="ECO:0000256" key="1">
    <source>
        <dbReference type="ARBA" id="ARBA00023295"/>
    </source>
</evidence>
<dbReference type="SUPFAM" id="SSF63446">
    <property type="entry name" value="Type I dockerin domain"/>
    <property type="match status" value="1"/>
</dbReference>
<dbReference type="GO" id="GO:0004553">
    <property type="term" value="F:hydrolase activity, hydrolyzing O-glycosyl compounds"/>
    <property type="evidence" value="ECO:0007669"/>
    <property type="project" value="InterPro"/>
</dbReference>
<dbReference type="Gene3D" id="3.20.20.80">
    <property type="entry name" value="Glycosidases"/>
    <property type="match status" value="1"/>
</dbReference>
<dbReference type="Pfam" id="PF00754">
    <property type="entry name" value="F5_F8_type_C"/>
    <property type="match status" value="1"/>
</dbReference>
<dbReference type="PANTHER" id="PTHR42767:SF1">
    <property type="entry name" value="ENDO-BETA-1,6-GALACTANASE-LIKE DOMAIN-CONTAINING PROTEIN"/>
    <property type="match status" value="1"/>
</dbReference>
<dbReference type="Pfam" id="PF14587">
    <property type="entry name" value="Glyco_hydr_30_2"/>
    <property type="match status" value="1"/>
</dbReference>
<dbReference type="OrthoDB" id="9806701at2"/>
<protein>
    <recommendedName>
        <fullName evidence="7">Dockerin domain-containing protein</fullName>
    </recommendedName>
</protein>
<organism evidence="5 6">
    <name type="scientific">Ruminococcus flavefaciens 007c</name>
    <dbReference type="NCBI Taxonomy" id="1341157"/>
    <lineage>
        <taxon>Bacteria</taxon>
        <taxon>Bacillati</taxon>
        <taxon>Bacillota</taxon>
        <taxon>Clostridia</taxon>
        <taxon>Eubacteriales</taxon>
        <taxon>Oscillospiraceae</taxon>
        <taxon>Ruminococcus</taxon>
    </lineage>
</organism>
<evidence type="ECO:0000313" key="5">
    <source>
        <dbReference type="EMBL" id="EWM54414.1"/>
    </source>
</evidence>
<dbReference type="InterPro" id="IPR036439">
    <property type="entry name" value="Dockerin_dom_sf"/>
</dbReference>
<dbReference type="CDD" id="cd14256">
    <property type="entry name" value="Dockerin_I"/>
    <property type="match status" value="1"/>
</dbReference>
<dbReference type="InterPro" id="IPR017853">
    <property type="entry name" value="GH"/>
</dbReference>
<feature type="signal peptide" evidence="2">
    <location>
        <begin position="1"/>
        <end position="18"/>
    </location>
</feature>
<feature type="domain" description="Dockerin" evidence="4">
    <location>
        <begin position="805"/>
        <end position="869"/>
    </location>
</feature>
<sequence>MKLLKRICSAAASMAVFASTLGTMPLTSVSAATAVTVSPYDVYDINGGTFEGWGTSLCWWANRIGYSDTLAQQAADTFFSPEGLGLNIARFNIGGGDDPSHTHITRTDSNMPGYTRYNNGTVTYDWSADSNQRNVLQKCIKAAGDDMIVEMFSNSPPYYMTNSGCSSGAKTSSQNNLRDDKYTDFAEYLAEVTAHYEKDWGIHVQSITPMNEPYTDYWGAYSNKQEGCHFDQGSSMDKIYQELSKSLKKRGLNDIIISANDESVIDTQITSWNKMSDATRALIGRIDTHTYGGSKRGELKDTAIRAGRNLWMSEVDGGSTAGSNAGEMGAGLWLADRITLDLNELNSSAWILWQVIDNHISSVGMNGNKDKGMVNTQGGYWGLAVADHDSNRIILTKKYYSMGQFSRYIRPGMTMLKCSNNCVAAFDRRNGRLVIVATNDGSSDKQLVFDLSGFSSMGSSASAVRTSNSENWKDIGSIPVSGGALAATLTKQSVTTFIIDGVKGGTELTDRIDLSSAVLSGSDSWNSDSSTTYHKAFDGSAGTFFDGVSDGWVQADLGELYDITALGYAPRSGYEYRMTDGKFLASQDGSNWTELYTVKDKPTSGMHYVTALSGDTTLRYIRYEVPSGKPTNEYNNDSAYCANIAEIALFGTPHSQSSAPKYDKLGISSAEGTLSWHEDDTTTFEMAYDGNMNTFFDGLEGGCVTLDLGSNCSIGNIAYCPRKGYEHRMIDGFFSASLDGVNWTRIYTVPSKPAFRMNFTPEFENLTARYIRYEVPTGAPSSPLNNDSVYLCNIAEIAVYGTAVAASLTGDVNNDGGIDVADIVTYQRYLLKKEALPAPENADINGDGETDVFDMISLRKLVLSKINVI</sequence>
<feature type="domain" description="F5/8 type C" evidence="3">
    <location>
        <begin position="506"/>
        <end position="652"/>
    </location>
</feature>
<dbReference type="Gene3D" id="1.10.1330.10">
    <property type="entry name" value="Dockerin domain"/>
    <property type="match status" value="1"/>
</dbReference>
<dbReference type="InterPro" id="IPR039514">
    <property type="entry name" value="6GAL-like"/>
</dbReference>
<keyword evidence="1" id="KW-0378">Hydrolase</keyword>
<dbReference type="GO" id="GO:0000272">
    <property type="term" value="P:polysaccharide catabolic process"/>
    <property type="evidence" value="ECO:0007669"/>
    <property type="project" value="InterPro"/>
</dbReference>
<dbReference type="AlphaFoldDB" id="W7USL3"/>
<gene>
    <name evidence="5" type="ORF">RF007C_12455</name>
</gene>
<dbReference type="InterPro" id="IPR008979">
    <property type="entry name" value="Galactose-bd-like_sf"/>
</dbReference>
<evidence type="ECO:0008006" key="7">
    <source>
        <dbReference type="Google" id="ProtNLM"/>
    </source>
</evidence>
<name>W7USL3_RUMFL</name>
<dbReference type="PROSITE" id="PS51766">
    <property type="entry name" value="DOCKERIN"/>
    <property type="match status" value="1"/>
</dbReference>
<evidence type="ECO:0000256" key="2">
    <source>
        <dbReference type="SAM" id="SignalP"/>
    </source>
</evidence>
<evidence type="ECO:0000259" key="4">
    <source>
        <dbReference type="PROSITE" id="PS51766"/>
    </source>
</evidence>
<dbReference type="PANTHER" id="PTHR42767">
    <property type="entry name" value="ENDO-BETA-1,6-GALACTANASE"/>
    <property type="match status" value="1"/>
</dbReference>
<dbReference type="SUPFAM" id="SSF49785">
    <property type="entry name" value="Galactose-binding domain-like"/>
    <property type="match status" value="2"/>
</dbReference>
<dbReference type="Gene3D" id="2.60.120.260">
    <property type="entry name" value="Galactose-binding domain-like"/>
    <property type="match status" value="2"/>
</dbReference>
<accession>W7USL3</accession>
<dbReference type="InterPro" id="IPR000421">
    <property type="entry name" value="FA58C"/>
</dbReference>
<dbReference type="PROSITE" id="PS50022">
    <property type="entry name" value="FA58C_3"/>
    <property type="match status" value="1"/>
</dbReference>
<dbReference type="InterPro" id="IPR013780">
    <property type="entry name" value="Glyco_hydro_b"/>
</dbReference>